<comment type="function">
    <text evidence="4">Functions in the N-end rule pathway of protein degradation where it conjugates Leu, Phe and, less efficiently, Met from aminoacyl-tRNAs to the N-termini of proteins containing an N-terminal arginine or lysine.</text>
</comment>
<dbReference type="GO" id="GO:0008914">
    <property type="term" value="F:leucyl-tRNA--protein transferase activity"/>
    <property type="evidence" value="ECO:0007669"/>
    <property type="project" value="UniProtKB-UniRule"/>
</dbReference>
<dbReference type="Gene3D" id="3.40.630.70">
    <property type="entry name" value="Leucyl/phenylalanyl-tRNA-protein transferase, C-terminal domain"/>
    <property type="match status" value="1"/>
</dbReference>
<evidence type="ECO:0000256" key="3">
    <source>
        <dbReference type="ARBA" id="ARBA00023315"/>
    </source>
</evidence>
<accession>A0A832G6F6</accession>
<evidence type="ECO:0000256" key="2">
    <source>
        <dbReference type="ARBA" id="ARBA00022679"/>
    </source>
</evidence>
<keyword evidence="2 4" id="KW-0808">Transferase</keyword>
<dbReference type="EC" id="2.3.2.6" evidence="4"/>
<dbReference type="InterPro" id="IPR042203">
    <property type="entry name" value="Leu/Phe-tRNA_Trfase_C"/>
</dbReference>
<dbReference type="AlphaFoldDB" id="A0A832G6F6"/>
<comment type="catalytic activity">
    <reaction evidence="4">
        <text>N-terminal L-lysyl-[protein] + L-leucyl-tRNA(Leu) = N-terminal L-leucyl-L-lysyl-[protein] + tRNA(Leu) + H(+)</text>
        <dbReference type="Rhea" id="RHEA:12340"/>
        <dbReference type="Rhea" id="RHEA-COMP:9613"/>
        <dbReference type="Rhea" id="RHEA-COMP:9622"/>
        <dbReference type="Rhea" id="RHEA-COMP:12670"/>
        <dbReference type="Rhea" id="RHEA-COMP:12671"/>
        <dbReference type="ChEBI" id="CHEBI:15378"/>
        <dbReference type="ChEBI" id="CHEBI:65249"/>
        <dbReference type="ChEBI" id="CHEBI:78442"/>
        <dbReference type="ChEBI" id="CHEBI:78494"/>
        <dbReference type="ChEBI" id="CHEBI:133043"/>
        <dbReference type="EC" id="2.3.2.6"/>
    </reaction>
</comment>
<evidence type="ECO:0000256" key="1">
    <source>
        <dbReference type="ARBA" id="ARBA00022490"/>
    </source>
</evidence>
<comment type="similarity">
    <text evidence="4">Belongs to the L/F-transferase family.</text>
</comment>
<dbReference type="InterPro" id="IPR004616">
    <property type="entry name" value="Leu/Phe-tRNA_Trfase"/>
</dbReference>
<evidence type="ECO:0000256" key="4">
    <source>
        <dbReference type="HAMAP-Rule" id="MF_00688"/>
    </source>
</evidence>
<proteinExistence type="inferred from homology"/>
<evidence type="ECO:0000313" key="5">
    <source>
        <dbReference type="EMBL" id="HGT47276.1"/>
    </source>
</evidence>
<reference evidence="5" key="1">
    <citation type="journal article" date="2020" name="mSystems">
        <title>Genome- and Community-Level Interaction Insights into Carbon Utilization and Element Cycling Functions of Hydrothermarchaeota in Hydrothermal Sediment.</title>
        <authorList>
            <person name="Zhou Z."/>
            <person name="Liu Y."/>
            <person name="Xu W."/>
            <person name="Pan J."/>
            <person name="Luo Z.H."/>
            <person name="Li M."/>
        </authorList>
    </citation>
    <scope>NUCLEOTIDE SEQUENCE [LARGE SCALE GENOMIC DNA]</scope>
    <source>
        <strain evidence="5">SpSt-500</strain>
    </source>
</reference>
<name>A0A832G6F6_9BACT</name>
<dbReference type="SUPFAM" id="SSF55729">
    <property type="entry name" value="Acyl-CoA N-acyltransferases (Nat)"/>
    <property type="match status" value="1"/>
</dbReference>
<keyword evidence="1 4" id="KW-0963">Cytoplasm</keyword>
<dbReference type="HAMAP" id="MF_00688">
    <property type="entry name" value="Leu_Phe_trans"/>
    <property type="match status" value="1"/>
</dbReference>
<comment type="caution">
    <text evidence="5">The sequence shown here is derived from an EMBL/GenBank/DDBJ whole genome shotgun (WGS) entry which is preliminary data.</text>
</comment>
<dbReference type="GO" id="GO:0030163">
    <property type="term" value="P:protein catabolic process"/>
    <property type="evidence" value="ECO:0007669"/>
    <property type="project" value="UniProtKB-UniRule"/>
</dbReference>
<dbReference type="EMBL" id="DSVI01000005">
    <property type="protein sequence ID" value="HGT47276.1"/>
    <property type="molecule type" value="Genomic_DNA"/>
</dbReference>
<dbReference type="GO" id="GO:0005737">
    <property type="term" value="C:cytoplasm"/>
    <property type="evidence" value="ECO:0007669"/>
    <property type="project" value="UniProtKB-SubCell"/>
</dbReference>
<comment type="catalytic activity">
    <reaction evidence="4">
        <text>N-terminal L-arginyl-[protein] + L-leucyl-tRNA(Leu) = N-terminal L-leucyl-L-arginyl-[protein] + tRNA(Leu) + H(+)</text>
        <dbReference type="Rhea" id="RHEA:50416"/>
        <dbReference type="Rhea" id="RHEA-COMP:9613"/>
        <dbReference type="Rhea" id="RHEA-COMP:9622"/>
        <dbReference type="Rhea" id="RHEA-COMP:12672"/>
        <dbReference type="Rhea" id="RHEA-COMP:12673"/>
        <dbReference type="ChEBI" id="CHEBI:15378"/>
        <dbReference type="ChEBI" id="CHEBI:64719"/>
        <dbReference type="ChEBI" id="CHEBI:78442"/>
        <dbReference type="ChEBI" id="CHEBI:78494"/>
        <dbReference type="ChEBI" id="CHEBI:133044"/>
        <dbReference type="EC" id="2.3.2.6"/>
    </reaction>
</comment>
<dbReference type="NCBIfam" id="TIGR00667">
    <property type="entry name" value="aat"/>
    <property type="match status" value="1"/>
</dbReference>
<protein>
    <recommendedName>
        <fullName evidence="4">Leucyl/phenylalanyl-tRNA--protein transferase</fullName>
        <ecNumber evidence="4">2.3.2.6</ecNumber>
    </recommendedName>
    <alternativeName>
        <fullName evidence="4">L/F-transferase</fullName>
    </alternativeName>
    <alternativeName>
        <fullName evidence="4">Leucyltransferase</fullName>
    </alternativeName>
    <alternativeName>
        <fullName evidence="4">Phenyalanyltransferase</fullName>
    </alternativeName>
</protein>
<dbReference type="Pfam" id="PF03588">
    <property type="entry name" value="Leu_Phe_trans"/>
    <property type="match status" value="1"/>
</dbReference>
<sequence>MVEKNNELLKSMLQPDNMIRLYASGAFPMADESGQINWYLPEVRTIIPLDNFNIPRSAKRAVEKQNFEIKFDADYLNVIKGCADRPSTWISEELIVAYRRLHKRGYLHTVETYQNGKLVGGLYGITFRGAFFGESMFSKVSQASKAALIALLYHLKEKDFVLLDVQYLTNHLKMFGAIEISWEEYSALLQKAYLSGCSF</sequence>
<dbReference type="PANTHER" id="PTHR30098:SF2">
    <property type="entry name" value="LEUCYL_PHENYLALANYL-TRNA--PROTEIN TRANSFERASE"/>
    <property type="match status" value="1"/>
</dbReference>
<keyword evidence="3 4" id="KW-0012">Acyltransferase</keyword>
<comment type="subcellular location">
    <subcellularLocation>
        <location evidence="4">Cytoplasm</location>
    </subcellularLocation>
</comment>
<comment type="catalytic activity">
    <reaction evidence="4">
        <text>L-phenylalanyl-tRNA(Phe) + an N-terminal L-alpha-aminoacyl-[protein] = an N-terminal L-phenylalanyl-L-alpha-aminoacyl-[protein] + tRNA(Phe)</text>
        <dbReference type="Rhea" id="RHEA:43632"/>
        <dbReference type="Rhea" id="RHEA-COMP:9668"/>
        <dbReference type="Rhea" id="RHEA-COMP:9699"/>
        <dbReference type="Rhea" id="RHEA-COMP:10636"/>
        <dbReference type="Rhea" id="RHEA-COMP:10637"/>
        <dbReference type="ChEBI" id="CHEBI:78442"/>
        <dbReference type="ChEBI" id="CHEBI:78531"/>
        <dbReference type="ChEBI" id="CHEBI:78597"/>
        <dbReference type="ChEBI" id="CHEBI:83561"/>
        <dbReference type="EC" id="2.3.2.6"/>
    </reaction>
</comment>
<gene>
    <name evidence="4" type="primary">aat</name>
    <name evidence="5" type="ORF">ENS56_04535</name>
</gene>
<dbReference type="InterPro" id="IPR016181">
    <property type="entry name" value="Acyl_CoA_acyltransferase"/>
</dbReference>
<organism evidence="5">
    <name type="scientific">Ignavibacterium album</name>
    <dbReference type="NCBI Taxonomy" id="591197"/>
    <lineage>
        <taxon>Bacteria</taxon>
        <taxon>Pseudomonadati</taxon>
        <taxon>Ignavibacteriota</taxon>
        <taxon>Ignavibacteria</taxon>
        <taxon>Ignavibacteriales</taxon>
        <taxon>Ignavibacteriaceae</taxon>
        <taxon>Ignavibacterium</taxon>
    </lineage>
</organism>
<dbReference type="PANTHER" id="PTHR30098">
    <property type="entry name" value="LEUCYL/PHENYLALANYL-TRNA--PROTEIN TRANSFERASE"/>
    <property type="match status" value="1"/>
</dbReference>